<dbReference type="SUPFAM" id="SSF56300">
    <property type="entry name" value="Metallo-dependent phosphatases"/>
    <property type="match status" value="1"/>
</dbReference>
<feature type="transmembrane region" description="Helical" evidence="2">
    <location>
        <begin position="719"/>
        <end position="740"/>
    </location>
</feature>
<keyword evidence="2" id="KW-1133">Transmembrane helix</keyword>
<name>A0ABW8AT97_9ACTN</name>
<keyword evidence="2" id="KW-0812">Transmembrane</keyword>
<organism evidence="3 4">
    <name type="scientific">Spongisporangium articulatum</name>
    <dbReference type="NCBI Taxonomy" id="3362603"/>
    <lineage>
        <taxon>Bacteria</taxon>
        <taxon>Bacillati</taxon>
        <taxon>Actinomycetota</taxon>
        <taxon>Actinomycetes</taxon>
        <taxon>Kineosporiales</taxon>
        <taxon>Kineosporiaceae</taxon>
        <taxon>Spongisporangium</taxon>
    </lineage>
</organism>
<dbReference type="InterPro" id="IPR029052">
    <property type="entry name" value="Metallo-depent_PP-like"/>
</dbReference>
<feature type="transmembrane region" description="Helical" evidence="2">
    <location>
        <begin position="789"/>
        <end position="807"/>
    </location>
</feature>
<feature type="transmembrane region" description="Helical" evidence="2">
    <location>
        <begin position="813"/>
        <end position="837"/>
    </location>
</feature>
<evidence type="ECO:0008006" key="5">
    <source>
        <dbReference type="Google" id="ProtNLM"/>
    </source>
</evidence>
<feature type="transmembrane region" description="Helical" evidence="2">
    <location>
        <begin position="607"/>
        <end position="624"/>
    </location>
</feature>
<feature type="transmembrane region" description="Helical" evidence="2">
    <location>
        <begin position="479"/>
        <end position="499"/>
    </location>
</feature>
<comment type="caution">
    <text evidence="3">The sequence shown here is derived from an EMBL/GenBank/DDBJ whole genome shotgun (WGS) entry which is preliminary data.</text>
</comment>
<evidence type="ECO:0000256" key="2">
    <source>
        <dbReference type="SAM" id="Phobius"/>
    </source>
</evidence>
<reference evidence="3 4" key="1">
    <citation type="submission" date="2024-10" db="EMBL/GenBank/DDBJ databases">
        <title>The Natural Products Discovery Center: Release of the First 8490 Sequenced Strains for Exploring Actinobacteria Biosynthetic Diversity.</title>
        <authorList>
            <person name="Kalkreuter E."/>
            <person name="Kautsar S.A."/>
            <person name="Yang D."/>
            <person name="Bader C.D."/>
            <person name="Teijaro C.N."/>
            <person name="Fluegel L."/>
            <person name="Davis C.M."/>
            <person name="Simpson J.R."/>
            <person name="Lauterbach L."/>
            <person name="Steele A.D."/>
            <person name="Gui C."/>
            <person name="Meng S."/>
            <person name="Li G."/>
            <person name="Viehrig K."/>
            <person name="Ye F."/>
            <person name="Su P."/>
            <person name="Kiefer A.F."/>
            <person name="Nichols A."/>
            <person name="Cepeda A.J."/>
            <person name="Yan W."/>
            <person name="Fan B."/>
            <person name="Jiang Y."/>
            <person name="Adhikari A."/>
            <person name="Zheng C.-J."/>
            <person name="Schuster L."/>
            <person name="Cowan T.M."/>
            <person name="Smanski M.J."/>
            <person name="Chevrette M.G."/>
            <person name="De Carvalho L.P.S."/>
            <person name="Shen B."/>
        </authorList>
    </citation>
    <scope>NUCLEOTIDE SEQUENCE [LARGE SCALE GENOMIC DNA]</scope>
    <source>
        <strain evidence="3 4">NPDC049639</strain>
    </source>
</reference>
<feature type="transmembrane region" description="Helical" evidence="2">
    <location>
        <begin position="752"/>
        <end position="777"/>
    </location>
</feature>
<feature type="transmembrane region" description="Helical" evidence="2">
    <location>
        <begin position="570"/>
        <end position="587"/>
    </location>
</feature>
<keyword evidence="2" id="KW-0472">Membrane</keyword>
<dbReference type="RefSeq" id="WP_398284199.1">
    <property type="nucleotide sequence ID" value="NZ_JBITLV010000008.1"/>
</dbReference>
<gene>
    <name evidence="3" type="ORF">ACIB24_21215</name>
</gene>
<proteinExistence type="predicted"/>
<dbReference type="Gene3D" id="3.60.21.10">
    <property type="match status" value="1"/>
</dbReference>
<feature type="transmembrane region" description="Helical" evidence="2">
    <location>
        <begin position="544"/>
        <end position="564"/>
    </location>
</feature>
<feature type="transmembrane region" description="Helical" evidence="2">
    <location>
        <begin position="505"/>
        <end position="523"/>
    </location>
</feature>
<evidence type="ECO:0000313" key="3">
    <source>
        <dbReference type="EMBL" id="MFI7589595.1"/>
    </source>
</evidence>
<keyword evidence="4" id="KW-1185">Reference proteome</keyword>
<feature type="region of interest" description="Disordered" evidence="1">
    <location>
        <begin position="206"/>
        <end position="235"/>
    </location>
</feature>
<protein>
    <recommendedName>
        <fullName evidence="5">Calcineurin-like phosphoesterase domain-containing protein</fullName>
    </recommendedName>
</protein>
<evidence type="ECO:0000313" key="4">
    <source>
        <dbReference type="Proteomes" id="UP001612915"/>
    </source>
</evidence>
<sequence length="963" mass="103765">MTWGRAVARLAQRDNPKWESLSWLALRPLIDSLNDRVNALTPSLVPELRAAWLERTVEQHGPAPTARGPLVIDRRGTRRFVVMGDTGEQDASQYVVGDALTGVVPDVADFAVICSDVIYPSGDLNDYVHGFYLPYEPLLQDPGTRPTPEPQRLYGLPGNHDWYDGLTGFMATFCDVPALPPSAYPAGGTGARERIGRLLWRRPSRPQPARLHKDDDTRYTPQQLRDAMMRPATPETRQPGPYFAIEVDGLLLVCIDGGIGLGGGVSMIDAAQARWLLEVSALDRPKVLLTGYPLLVNGEWKECRFESASDSDAYRTVNAVVAEPDFRYVAAIGGDIHNFQHYTVTPVPGARPIVYLVSGGGGAYISATHPIASAAHVREERAHNFADIVASNSERGGPPGPAEIERPPRFDSAAMAAPAVRRLGPLPSGHEAWGDPDEPLAVPVAEADFPHRMVPDAAESLAHFTEQVLPKTWRYMRSLLMFGLGGALAAGWRALWASSFTEACVLGGGVLLLAVQLHLSIGAPDSRSRERRVRRQVHAYRASVAAGYALAGFVAVAAGLVMAAESAGRYLQLWVLITLFTGAVSYLQRRSGWWREPGANDWSWTPALMGVLLVAVGFVAAWQITDETHLALLTHAAGLLVVTAVVGVALRRRHWWRSVSLNVALVGQLAAALFVLSAAHTPTPGGEWRPVGAVTGVVLDAVVLVATLWAVAGRLPRRIALTTVALAVPATLAALTWAFGHFGGSWDAGARSFAMAGLVAGWLAAGVVGGTFGVDALRRRWPSGYRPASTAVLAVVAVAGLSLWRWWLVQGLVIAGVVVALSVVTLSVGYLVFLGGLSLALDHRAHRDTLDRADDEPLLTVEQAALGVRWRRTGVDAVVEQLPSRLRNRVRFVFPSTDQPQGVIQEKVSEFFSADAPPFHQHYLDLEVVGPVGHPTRLVITPHVVTGVGPQASHPRAPIVVPL</sequence>
<feature type="transmembrane region" description="Helical" evidence="2">
    <location>
        <begin position="691"/>
        <end position="712"/>
    </location>
</feature>
<accession>A0ABW8AT97</accession>
<feature type="transmembrane region" description="Helical" evidence="2">
    <location>
        <begin position="659"/>
        <end position="679"/>
    </location>
</feature>
<dbReference type="EMBL" id="JBITLV010000008">
    <property type="protein sequence ID" value="MFI7589595.1"/>
    <property type="molecule type" value="Genomic_DNA"/>
</dbReference>
<feature type="transmembrane region" description="Helical" evidence="2">
    <location>
        <begin position="630"/>
        <end position="650"/>
    </location>
</feature>
<evidence type="ECO:0000256" key="1">
    <source>
        <dbReference type="SAM" id="MobiDB-lite"/>
    </source>
</evidence>
<dbReference type="Proteomes" id="UP001612915">
    <property type="component" value="Unassembled WGS sequence"/>
</dbReference>